<reference evidence="1" key="1">
    <citation type="journal article" date="2014" name="Gene">
        <title>Genome-guided analysis of transformation efficiency and carbon dioxide assimilation by Moorella thermoacetica Y72.</title>
        <authorList>
            <person name="Tsukahara K."/>
            <person name="Kita A."/>
            <person name="Nakashimada Y."/>
            <person name="Hoshino T."/>
            <person name="Murakami K."/>
        </authorList>
    </citation>
    <scope>NUCLEOTIDE SEQUENCE [LARGE SCALE GENOMIC DNA]</scope>
    <source>
        <strain evidence="1">Y72</strain>
    </source>
</reference>
<sequence>MGSAPAIHADGYTGCLKEINVLRARKLAPLIAVDNLWSGLMQSPLDGL</sequence>
<evidence type="ECO:0000313" key="1">
    <source>
        <dbReference type="EMBL" id="GAF27427.1"/>
    </source>
</evidence>
<accession>A0A061M237</accession>
<protein>
    <submittedName>
        <fullName evidence="1">Type IV secretory pathway, VirB3 components</fullName>
    </submittedName>
</protein>
<organism evidence="1">
    <name type="scientific">Moorella thermoacetica Y72</name>
    <dbReference type="NCBI Taxonomy" id="1325331"/>
    <lineage>
        <taxon>Bacteria</taxon>
        <taxon>Bacillati</taxon>
        <taxon>Bacillota</taxon>
        <taxon>Clostridia</taxon>
        <taxon>Neomoorellales</taxon>
        <taxon>Neomoorellaceae</taxon>
        <taxon>Neomoorella</taxon>
    </lineage>
</organism>
<dbReference type="EMBL" id="DF238847">
    <property type="protein sequence ID" value="GAF27427.1"/>
    <property type="molecule type" value="Genomic_DNA"/>
</dbReference>
<name>A0A061M237_NEOTH</name>
<dbReference type="AlphaFoldDB" id="A0A061M237"/>
<proteinExistence type="predicted"/>
<dbReference type="Proteomes" id="UP000063718">
    <property type="component" value="Unassembled WGS sequence"/>
</dbReference>
<gene>
    <name evidence="1" type="ORF">MTY_2770</name>
</gene>